<dbReference type="Gene3D" id="1.20.120.450">
    <property type="entry name" value="dinb family like domain"/>
    <property type="match status" value="1"/>
</dbReference>
<comment type="similarity">
    <text evidence="1">Belongs to the DinB family.</text>
</comment>
<name>A0A9X4KFW0_9BACL</name>
<dbReference type="SUPFAM" id="SSF109854">
    <property type="entry name" value="DinB/YfiT-like putative metalloenzymes"/>
    <property type="match status" value="1"/>
</dbReference>
<evidence type="ECO:0000313" key="5">
    <source>
        <dbReference type="Proteomes" id="UP001153387"/>
    </source>
</evidence>
<dbReference type="Proteomes" id="UP001153387">
    <property type="component" value="Unassembled WGS sequence"/>
</dbReference>
<sequence length="162" mass="17940">MSLIQLLEEELHREAASTRRIVEIIPEASLAWRPHAKSMSLGQLALHLAGMPEVVASMLASSSHEVPTVPLPEAESVSEIMALLERSTAAAASQIREWSDADLRQTFNWTLEGTSIASTSRYEQVRSTLLNHCYHHRGQLTVYLRLLDVPIPGIYGPSADEQ</sequence>
<evidence type="ECO:0000256" key="1">
    <source>
        <dbReference type="ARBA" id="ARBA00008635"/>
    </source>
</evidence>
<dbReference type="InterPro" id="IPR007837">
    <property type="entry name" value="DinB"/>
</dbReference>
<dbReference type="RefSeq" id="WP_277564997.1">
    <property type="nucleotide sequence ID" value="NZ_JAPDHZ010000002.1"/>
</dbReference>
<evidence type="ECO:0000256" key="2">
    <source>
        <dbReference type="ARBA" id="ARBA00022723"/>
    </source>
</evidence>
<evidence type="ECO:0000313" key="4">
    <source>
        <dbReference type="EMBL" id="MDG0791231.1"/>
    </source>
</evidence>
<keyword evidence="5" id="KW-1185">Reference proteome</keyword>
<accession>A0A9X4KFW0</accession>
<dbReference type="AlphaFoldDB" id="A0A9X4KFW0"/>
<feature type="binding site" evidence="3">
    <location>
        <position position="47"/>
    </location>
    <ligand>
        <name>a divalent metal cation</name>
        <dbReference type="ChEBI" id="CHEBI:60240"/>
    </ligand>
</feature>
<reference evidence="4 5" key="1">
    <citation type="submission" date="2022-10" db="EMBL/GenBank/DDBJ databases">
        <title>Comparative genomic analysis of Cohnella hashimotonis sp. nov., isolated from the International Space Station.</title>
        <authorList>
            <person name="Simpson A."/>
            <person name="Venkateswaran K."/>
        </authorList>
    </citation>
    <scope>NUCLEOTIDE SEQUENCE [LARGE SCALE GENOMIC DNA]</scope>
    <source>
        <strain evidence="4 5">DSM 18997</strain>
    </source>
</reference>
<evidence type="ECO:0000256" key="3">
    <source>
        <dbReference type="PIRSR" id="PIRSR607837-1"/>
    </source>
</evidence>
<organism evidence="4 5">
    <name type="scientific">Cohnella ginsengisoli</name>
    <dbReference type="NCBI Taxonomy" id="425004"/>
    <lineage>
        <taxon>Bacteria</taxon>
        <taxon>Bacillati</taxon>
        <taxon>Bacillota</taxon>
        <taxon>Bacilli</taxon>
        <taxon>Bacillales</taxon>
        <taxon>Paenibacillaceae</taxon>
        <taxon>Cohnella</taxon>
    </lineage>
</organism>
<dbReference type="GO" id="GO:0046872">
    <property type="term" value="F:metal ion binding"/>
    <property type="evidence" value="ECO:0007669"/>
    <property type="project" value="UniProtKB-KW"/>
</dbReference>
<keyword evidence="2 3" id="KW-0479">Metal-binding</keyword>
<protein>
    <submittedName>
        <fullName evidence="4">DinB family protein</fullName>
    </submittedName>
</protein>
<feature type="binding site" evidence="3">
    <location>
        <position position="132"/>
    </location>
    <ligand>
        <name>a divalent metal cation</name>
        <dbReference type="ChEBI" id="CHEBI:60240"/>
    </ligand>
</feature>
<comment type="caution">
    <text evidence="4">The sequence shown here is derived from an EMBL/GenBank/DDBJ whole genome shotgun (WGS) entry which is preliminary data.</text>
</comment>
<gene>
    <name evidence="4" type="ORF">OMP38_10385</name>
</gene>
<dbReference type="EMBL" id="JAPDHZ010000002">
    <property type="protein sequence ID" value="MDG0791231.1"/>
    <property type="molecule type" value="Genomic_DNA"/>
</dbReference>
<dbReference type="InterPro" id="IPR034660">
    <property type="entry name" value="DinB/YfiT-like"/>
</dbReference>
<dbReference type="Pfam" id="PF05163">
    <property type="entry name" value="DinB"/>
    <property type="match status" value="1"/>
</dbReference>
<feature type="binding site" evidence="3">
    <location>
        <position position="136"/>
    </location>
    <ligand>
        <name>a divalent metal cation</name>
        <dbReference type="ChEBI" id="CHEBI:60240"/>
    </ligand>
</feature>
<proteinExistence type="inferred from homology"/>